<proteinExistence type="predicted"/>
<dbReference type="AlphaFoldDB" id="A8AQD7"/>
<dbReference type="HOGENOM" id="CLU_2681049_0_0_6"/>
<sequence>MPVGTSIRRTSQKIASDKSNSKNIGGKERPNTTITGNRLMLTLIYKESAGDTVFSQCHRREGRGKPGESGIAVI</sequence>
<evidence type="ECO:0000256" key="1">
    <source>
        <dbReference type="SAM" id="MobiDB-lite"/>
    </source>
</evidence>
<gene>
    <name evidence="2" type="ordered locus">CKO_04649</name>
</gene>
<feature type="compositionally biased region" description="Basic and acidic residues" evidence="1">
    <location>
        <begin position="15"/>
        <end position="30"/>
    </location>
</feature>
<keyword evidence="3" id="KW-1185">Reference proteome</keyword>
<organism evidence="2 3">
    <name type="scientific">Citrobacter koseri (strain ATCC BAA-895 / CDC 4225-83 / SGSC4696)</name>
    <dbReference type="NCBI Taxonomy" id="290338"/>
    <lineage>
        <taxon>Bacteria</taxon>
        <taxon>Pseudomonadati</taxon>
        <taxon>Pseudomonadota</taxon>
        <taxon>Gammaproteobacteria</taxon>
        <taxon>Enterobacterales</taxon>
        <taxon>Enterobacteriaceae</taxon>
        <taxon>Citrobacter</taxon>
    </lineage>
</organism>
<evidence type="ECO:0000313" key="2">
    <source>
        <dbReference type="EMBL" id="ABV15699.1"/>
    </source>
</evidence>
<name>A8AQD7_CITK8</name>
<feature type="region of interest" description="Disordered" evidence="1">
    <location>
        <begin position="1"/>
        <end position="33"/>
    </location>
</feature>
<dbReference type="KEGG" id="cko:CKO_04649"/>
<dbReference type="EMBL" id="CP000822">
    <property type="protein sequence ID" value="ABV15699.1"/>
    <property type="molecule type" value="Genomic_DNA"/>
</dbReference>
<dbReference type="STRING" id="290338.CKO_04649"/>
<dbReference type="Proteomes" id="UP000008148">
    <property type="component" value="Chromosome"/>
</dbReference>
<reference evidence="2 3" key="1">
    <citation type="submission" date="2007-08" db="EMBL/GenBank/DDBJ databases">
        <authorList>
            <consortium name="The Citrobacter koseri Genome Sequencing Project"/>
            <person name="McClelland M."/>
            <person name="Sanderson E.K."/>
            <person name="Porwollik S."/>
            <person name="Spieth J."/>
            <person name="Clifton W.S."/>
            <person name="Latreille P."/>
            <person name="Courtney L."/>
            <person name="Wang C."/>
            <person name="Pepin K."/>
            <person name="Bhonagiri V."/>
            <person name="Nash W."/>
            <person name="Johnson M."/>
            <person name="Thiruvilangam P."/>
            <person name="Wilson R."/>
        </authorList>
    </citation>
    <scope>NUCLEOTIDE SEQUENCE [LARGE SCALE GENOMIC DNA]</scope>
    <source>
        <strain evidence="3">ATCC BAA-895 / CDC 4225-83 / SGSC4696</strain>
    </source>
</reference>
<accession>A8AQD7</accession>
<protein>
    <submittedName>
        <fullName evidence="2">Uncharacterized protein</fullName>
    </submittedName>
</protein>
<evidence type="ECO:0000313" key="3">
    <source>
        <dbReference type="Proteomes" id="UP000008148"/>
    </source>
</evidence>